<dbReference type="AlphaFoldDB" id="A0A1I2FJC6"/>
<evidence type="ECO:0000313" key="2">
    <source>
        <dbReference type="EMBL" id="SFF04720.1"/>
    </source>
</evidence>
<evidence type="ECO:0000256" key="1">
    <source>
        <dbReference type="SAM" id="Phobius"/>
    </source>
</evidence>
<proteinExistence type="predicted"/>
<keyword evidence="1" id="KW-0812">Transmembrane</keyword>
<dbReference type="EMBL" id="FONT01000012">
    <property type="protein sequence ID" value="SFF04720.1"/>
    <property type="molecule type" value="Genomic_DNA"/>
</dbReference>
<keyword evidence="1" id="KW-1133">Transmembrane helix</keyword>
<keyword evidence="3" id="KW-1185">Reference proteome</keyword>
<keyword evidence="1" id="KW-0472">Membrane</keyword>
<feature type="transmembrane region" description="Helical" evidence="1">
    <location>
        <begin position="33"/>
        <end position="51"/>
    </location>
</feature>
<feature type="transmembrane region" description="Helical" evidence="1">
    <location>
        <begin position="85"/>
        <end position="103"/>
    </location>
</feature>
<sequence>MKEEELFWRSFFVVPGIVIGLALSMLLRSVGSFWWLYILLIVGGAWLMKFGHRRMNQARKKTGKDPVPFFYWPTKEEEDYVPPTFLLFVFLPFLLIIVLTWIFL</sequence>
<dbReference type="Proteomes" id="UP000199516">
    <property type="component" value="Unassembled WGS sequence"/>
</dbReference>
<protein>
    <recommendedName>
        <fullName evidence="4">DUF3899 domain-containing protein</fullName>
    </recommendedName>
</protein>
<organism evidence="2 3">
    <name type="scientific">Alteribacillus iranensis</name>
    <dbReference type="NCBI Taxonomy" id="930128"/>
    <lineage>
        <taxon>Bacteria</taxon>
        <taxon>Bacillati</taxon>
        <taxon>Bacillota</taxon>
        <taxon>Bacilli</taxon>
        <taxon>Bacillales</taxon>
        <taxon>Bacillaceae</taxon>
        <taxon>Alteribacillus</taxon>
    </lineage>
</organism>
<evidence type="ECO:0008006" key="4">
    <source>
        <dbReference type="Google" id="ProtNLM"/>
    </source>
</evidence>
<reference evidence="2 3" key="1">
    <citation type="submission" date="2016-10" db="EMBL/GenBank/DDBJ databases">
        <authorList>
            <person name="de Groot N.N."/>
        </authorList>
    </citation>
    <scope>NUCLEOTIDE SEQUENCE [LARGE SCALE GENOMIC DNA]</scope>
    <source>
        <strain evidence="2 3">DSM 23995</strain>
    </source>
</reference>
<accession>A0A1I2FJC6</accession>
<name>A0A1I2FJC6_9BACI</name>
<dbReference type="RefSeq" id="WP_091664194.1">
    <property type="nucleotide sequence ID" value="NZ_FONT01000012.1"/>
</dbReference>
<feature type="transmembrane region" description="Helical" evidence="1">
    <location>
        <begin position="7"/>
        <end position="27"/>
    </location>
</feature>
<evidence type="ECO:0000313" key="3">
    <source>
        <dbReference type="Proteomes" id="UP000199516"/>
    </source>
</evidence>
<gene>
    <name evidence="2" type="ORF">SAMN05192532_11232</name>
</gene>